<dbReference type="InterPro" id="IPR029021">
    <property type="entry name" value="Prot-tyrosine_phosphatase-like"/>
</dbReference>
<dbReference type="InterPro" id="IPR000387">
    <property type="entry name" value="Tyr_Pase_dom"/>
</dbReference>
<dbReference type="AlphaFoldDB" id="A0A5R9G7T9"/>
<protein>
    <submittedName>
        <fullName evidence="3">Tyrosine-protein phosphatase</fullName>
    </submittedName>
</protein>
<dbReference type="OrthoDB" id="1188001at2"/>
<comment type="similarity">
    <text evidence="1">Belongs to the protein-tyrosine phosphatase family.</text>
</comment>
<gene>
    <name evidence="3" type="ORF">FE782_12770</name>
</gene>
<evidence type="ECO:0000313" key="3">
    <source>
        <dbReference type="EMBL" id="TLS51781.1"/>
    </source>
</evidence>
<reference evidence="3 4" key="1">
    <citation type="submission" date="2019-05" db="EMBL/GenBank/DDBJ databases">
        <authorList>
            <person name="Narsing Rao M.P."/>
            <person name="Li W.J."/>
        </authorList>
    </citation>
    <scope>NUCLEOTIDE SEQUENCE [LARGE SCALE GENOMIC DNA]</scope>
    <source>
        <strain evidence="3 4">SYSU_K30003</strain>
    </source>
</reference>
<dbReference type="InterPro" id="IPR016130">
    <property type="entry name" value="Tyr_Pase_AS"/>
</dbReference>
<organism evidence="3 4">
    <name type="scientific">Paenibacillus antri</name>
    <dbReference type="NCBI Taxonomy" id="2582848"/>
    <lineage>
        <taxon>Bacteria</taxon>
        <taxon>Bacillati</taxon>
        <taxon>Bacillota</taxon>
        <taxon>Bacilli</taxon>
        <taxon>Bacillales</taxon>
        <taxon>Paenibacillaceae</taxon>
        <taxon>Paenibacillus</taxon>
    </lineage>
</organism>
<comment type="caution">
    <text evidence="3">The sequence shown here is derived from an EMBL/GenBank/DDBJ whole genome shotgun (WGS) entry which is preliminary data.</text>
</comment>
<name>A0A5R9G7T9_9BACL</name>
<dbReference type="GO" id="GO:0004721">
    <property type="term" value="F:phosphoprotein phosphatase activity"/>
    <property type="evidence" value="ECO:0007669"/>
    <property type="project" value="InterPro"/>
</dbReference>
<sequence length="245" mass="26739">MAMHAEKKRLIPVVGAYNIRDLGGYATKEGRTTRWGAMFRADGLHRLTGEDKRLLEEMGIRTVVDLRHAREVEAKRNAFDGSETVDYVHVSLLNPASTGVREVRDLGDLYINLLEGAGSELKRVFEALAAGRGSAVLFHCAAGKDRTGVVAGLLLDLAGVPHDAIAEDYALTSACIAPILEELREGRPAGMSGEAYERFLESEPEYMLRMLRHLEAEHGGAEGYLRAIGLAAADIARLRARLVES</sequence>
<dbReference type="PANTHER" id="PTHR31126:SF1">
    <property type="entry name" value="TYROSINE SPECIFIC PROTEIN PHOSPHATASES DOMAIN-CONTAINING PROTEIN"/>
    <property type="match status" value="1"/>
</dbReference>
<dbReference type="PROSITE" id="PS00383">
    <property type="entry name" value="TYR_PHOSPHATASE_1"/>
    <property type="match status" value="1"/>
</dbReference>
<dbReference type="Pfam" id="PF13350">
    <property type="entry name" value="Y_phosphatase3"/>
    <property type="match status" value="1"/>
</dbReference>
<proteinExistence type="inferred from homology"/>
<dbReference type="Gene3D" id="3.90.190.10">
    <property type="entry name" value="Protein tyrosine phosphatase superfamily"/>
    <property type="match status" value="1"/>
</dbReference>
<feature type="domain" description="Tyrosine specific protein phosphatases" evidence="2">
    <location>
        <begin position="115"/>
        <end position="198"/>
    </location>
</feature>
<dbReference type="PROSITE" id="PS50056">
    <property type="entry name" value="TYR_PHOSPHATASE_2"/>
    <property type="match status" value="1"/>
</dbReference>
<accession>A0A5R9G7T9</accession>
<evidence type="ECO:0000313" key="4">
    <source>
        <dbReference type="Proteomes" id="UP000309676"/>
    </source>
</evidence>
<dbReference type="InterPro" id="IPR026893">
    <property type="entry name" value="Tyr/Ser_Pase_IphP-type"/>
</dbReference>
<dbReference type="SUPFAM" id="SSF52799">
    <property type="entry name" value="(Phosphotyrosine protein) phosphatases II"/>
    <property type="match status" value="1"/>
</dbReference>
<keyword evidence="4" id="KW-1185">Reference proteome</keyword>
<dbReference type="Proteomes" id="UP000309676">
    <property type="component" value="Unassembled WGS sequence"/>
</dbReference>
<dbReference type="RefSeq" id="WP_138194488.1">
    <property type="nucleotide sequence ID" value="NZ_VCIW01000007.1"/>
</dbReference>
<dbReference type="EMBL" id="VCIW01000007">
    <property type="protein sequence ID" value="TLS51781.1"/>
    <property type="molecule type" value="Genomic_DNA"/>
</dbReference>
<evidence type="ECO:0000259" key="2">
    <source>
        <dbReference type="PROSITE" id="PS50056"/>
    </source>
</evidence>
<evidence type="ECO:0000256" key="1">
    <source>
        <dbReference type="ARBA" id="ARBA00009580"/>
    </source>
</evidence>
<dbReference type="PANTHER" id="PTHR31126">
    <property type="entry name" value="TYROSINE-PROTEIN PHOSPHATASE"/>
    <property type="match status" value="1"/>
</dbReference>